<proteinExistence type="predicted"/>
<dbReference type="EMBL" id="FNNH01000084">
    <property type="protein sequence ID" value="SDX18747.1"/>
    <property type="molecule type" value="Genomic_DNA"/>
</dbReference>
<organism evidence="1 2">
    <name type="scientific">Nitrosomonas communis</name>
    <dbReference type="NCBI Taxonomy" id="44574"/>
    <lineage>
        <taxon>Bacteria</taxon>
        <taxon>Pseudomonadati</taxon>
        <taxon>Pseudomonadota</taxon>
        <taxon>Betaproteobacteria</taxon>
        <taxon>Nitrosomonadales</taxon>
        <taxon>Nitrosomonadaceae</taxon>
        <taxon>Nitrosomonas</taxon>
    </lineage>
</organism>
<sequence length="69" mass="7854">MVNFPFGLFAQLCISKLTGAADSDGQIQLSFFGAYFVQVNREVANRILLELFLRRLIAVYVGDPLMLWR</sequence>
<dbReference type="Proteomes" id="UP000183454">
    <property type="component" value="Unassembled WGS sequence"/>
</dbReference>
<name>A0A1H2ZMW3_9PROT</name>
<dbReference type="AlphaFoldDB" id="A0A1H2ZMW3"/>
<evidence type="ECO:0000313" key="1">
    <source>
        <dbReference type="EMBL" id="SDX18747.1"/>
    </source>
</evidence>
<gene>
    <name evidence="1" type="ORF">SAMN05421882_10844</name>
</gene>
<reference evidence="1 2" key="1">
    <citation type="submission" date="2016-10" db="EMBL/GenBank/DDBJ databases">
        <authorList>
            <person name="de Groot N.N."/>
        </authorList>
    </citation>
    <scope>NUCLEOTIDE SEQUENCE [LARGE SCALE GENOMIC DNA]</scope>
    <source>
        <strain evidence="1 2">Nm110</strain>
    </source>
</reference>
<protein>
    <submittedName>
        <fullName evidence="1">Uncharacterized protein</fullName>
    </submittedName>
</protein>
<evidence type="ECO:0000313" key="2">
    <source>
        <dbReference type="Proteomes" id="UP000183454"/>
    </source>
</evidence>
<accession>A0A1H2ZMW3</accession>